<dbReference type="Proteomes" id="UP000185809">
    <property type="component" value="Unassembled WGS sequence"/>
</dbReference>
<dbReference type="Gene3D" id="3.20.20.70">
    <property type="entry name" value="Aldolase class I"/>
    <property type="match status" value="1"/>
</dbReference>
<organism evidence="3 4">
    <name type="scientific">Candidatus Nomurabacteria bacterium RIFCSPLOWO2_01_FULL_33_24</name>
    <dbReference type="NCBI Taxonomy" id="1801765"/>
    <lineage>
        <taxon>Bacteria</taxon>
        <taxon>Candidatus Nomuraibacteriota</taxon>
    </lineage>
</organism>
<proteinExistence type="predicted"/>
<evidence type="ECO:0000313" key="4">
    <source>
        <dbReference type="Proteomes" id="UP000185809"/>
    </source>
</evidence>
<protein>
    <recommendedName>
        <fullName evidence="2">Orotidine 5'-phosphate decarboxylase domain-containing protein</fullName>
    </recommendedName>
</protein>
<accession>A0A1F6X0H3</accession>
<reference evidence="3 4" key="1">
    <citation type="journal article" date="2016" name="Nat. Commun.">
        <title>Thousands of microbial genomes shed light on interconnected biogeochemical processes in an aquifer system.</title>
        <authorList>
            <person name="Anantharaman K."/>
            <person name="Brown C.T."/>
            <person name="Hug L.A."/>
            <person name="Sharon I."/>
            <person name="Castelle C.J."/>
            <person name="Probst A.J."/>
            <person name="Thomas B.C."/>
            <person name="Singh A."/>
            <person name="Wilkins M.J."/>
            <person name="Karaoz U."/>
            <person name="Brodie E.L."/>
            <person name="Williams K.H."/>
            <person name="Hubbard S.S."/>
            <person name="Banfield J.F."/>
        </authorList>
    </citation>
    <scope>NUCLEOTIDE SEQUENCE [LARGE SCALE GENOMIC DNA]</scope>
</reference>
<feature type="domain" description="Orotidine 5'-phosphate decarboxylase" evidence="2">
    <location>
        <begin position="10"/>
        <end position="232"/>
    </location>
</feature>
<gene>
    <name evidence="3" type="ORF">A2995_01255</name>
</gene>
<dbReference type="EMBL" id="MFUP01000012">
    <property type="protein sequence ID" value="OGI87475.1"/>
    <property type="molecule type" value="Genomic_DNA"/>
</dbReference>
<dbReference type="SUPFAM" id="SSF51366">
    <property type="entry name" value="Ribulose-phoshate binding barrel"/>
    <property type="match status" value="1"/>
</dbReference>
<dbReference type="InterPro" id="IPR001754">
    <property type="entry name" value="OMPdeCOase_dom"/>
</dbReference>
<dbReference type="GO" id="GO:0004590">
    <property type="term" value="F:orotidine-5'-phosphate decarboxylase activity"/>
    <property type="evidence" value="ECO:0007669"/>
    <property type="project" value="InterPro"/>
</dbReference>
<sequence>MKAIINLKKSIIIAADVNDFEELENLAIKVKDVPGIGGFKIGFRMAFRGLRFAVDIIKENYGKTVIIYDHQKAGNDIPDMGKGFSKDLKEAGVDAAILFPFAGPETQTIWTNECFEAGLQVLTGGIMTHPKFLVSEGGYIADDVPERIFRLACELGVNHFIVPGNKLHWVMKLRSLVVNELGEGNYTLSAPGFLTQGGDISECAKSAGDNWHAIVGSGIYKADDIHQAAINITKQIIK</sequence>
<evidence type="ECO:0000259" key="2">
    <source>
        <dbReference type="SMART" id="SM00934"/>
    </source>
</evidence>
<dbReference type="InterPro" id="IPR013785">
    <property type="entry name" value="Aldolase_TIM"/>
</dbReference>
<dbReference type="AlphaFoldDB" id="A0A1F6X0H3"/>
<dbReference type="GO" id="GO:0006207">
    <property type="term" value="P:'de novo' pyrimidine nucleobase biosynthetic process"/>
    <property type="evidence" value="ECO:0007669"/>
    <property type="project" value="InterPro"/>
</dbReference>
<keyword evidence="1" id="KW-0456">Lyase</keyword>
<evidence type="ECO:0000256" key="1">
    <source>
        <dbReference type="ARBA" id="ARBA00023239"/>
    </source>
</evidence>
<comment type="caution">
    <text evidence="3">The sequence shown here is derived from an EMBL/GenBank/DDBJ whole genome shotgun (WGS) entry which is preliminary data.</text>
</comment>
<evidence type="ECO:0000313" key="3">
    <source>
        <dbReference type="EMBL" id="OGI87475.1"/>
    </source>
</evidence>
<dbReference type="InterPro" id="IPR011060">
    <property type="entry name" value="RibuloseP-bd_barrel"/>
</dbReference>
<dbReference type="SMART" id="SM00934">
    <property type="entry name" value="OMPdecase"/>
    <property type="match status" value="1"/>
</dbReference>
<name>A0A1F6X0H3_9BACT</name>